<keyword evidence="3 4" id="KW-0440">LIM domain</keyword>
<dbReference type="GO" id="GO:0008630">
    <property type="term" value="P:intrinsic apoptotic signaling pathway in response to DNA damage"/>
    <property type="evidence" value="ECO:0007669"/>
    <property type="project" value="TreeGrafter"/>
</dbReference>
<evidence type="ECO:0000313" key="6">
    <source>
        <dbReference type="Ensembl" id="ENSCAFP00020004395.1"/>
    </source>
</evidence>
<evidence type="ECO:0000313" key="7">
    <source>
        <dbReference type="Proteomes" id="UP000694391"/>
    </source>
</evidence>
<evidence type="ECO:0000256" key="4">
    <source>
        <dbReference type="PROSITE-ProRule" id="PRU00125"/>
    </source>
</evidence>
<dbReference type="GeneTree" id="ENSGT01150000287741"/>
<dbReference type="GO" id="GO:0008270">
    <property type="term" value="F:zinc ion binding"/>
    <property type="evidence" value="ECO:0007669"/>
    <property type="project" value="TreeGrafter"/>
</dbReference>
<dbReference type="Gene3D" id="2.10.110.10">
    <property type="entry name" value="Cysteine Rich Protein"/>
    <property type="match status" value="1"/>
</dbReference>
<proteinExistence type="predicted"/>
<organism evidence="6 7">
    <name type="scientific">Canis lupus dingo</name>
    <name type="common">dingo</name>
    <dbReference type="NCBI Taxonomy" id="286419"/>
    <lineage>
        <taxon>Eukaryota</taxon>
        <taxon>Metazoa</taxon>
        <taxon>Chordata</taxon>
        <taxon>Craniata</taxon>
        <taxon>Vertebrata</taxon>
        <taxon>Euteleostomi</taxon>
        <taxon>Mammalia</taxon>
        <taxon>Eutheria</taxon>
        <taxon>Laurasiatheria</taxon>
        <taxon>Carnivora</taxon>
        <taxon>Caniformia</taxon>
        <taxon>Canidae</taxon>
        <taxon>Canis</taxon>
    </lineage>
</organism>
<protein>
    <recommendedName>
        <fullName evidence="5">LIM zinc-binding domain-containing protein</fullName>
    </recommendedName>
</protein>
<evidence type="ECO:0000256" key="3">
    <source>
        <dbReference type="ARBA" id="ARBA00023038"/>
    </source>
</evidence>
<dbReference type="SMART" id="SM00132">
    <property type="entry name" value="LIM"/>
    <property type="match status" value="1"/>
</dbReference>
<dbReference type="PANTHER" id="PTHR46074:SF3">
    <property type="entry name" value="CYSTEINE-RICH PROTEIN 1"/>
    <property type="match status" value="1"/>
</dbReference>
<keyword evidence="1 4" id="KW-0479">Metal-binding</keyword>
<feature type="domain" description="LIM zinc-binding" evidence="5">
    <location>
        <begin position="1"/>
        <end position="59"/>
    </location>
</feature>
<name>A0A8C0QUM5_CANLU</name>
<reference evidence="6" key="1">
    <citation type="submission" date="2025-08" db="UniProtKB">
        <authorList>
            <consortium name="Ensembl"/>
        </authorList>
    </citation>
    <scope>IDENTIFICATION</scope>
</reference>
<dbReference type="Pfam" id="PF00412">
    <property type="entry name" value="LIM"/>
    <property type="match status" value="1"/>
</dbReference>
<sequence length="95" mass="10372">PCPVCLVCVAEQMTSLGKNWHCPCLKCEKCEKMLTLGSHIEHEGKPYCNHPCSATMFDPKALAGVDLANILILPGHPRLLTSSTVNGEVLSVFFF</sequence>
<keyword evidence="2 4" id="KW-0862">Zinc</keyword>
<accession>A0A8C0QUM5</accession>
<dbReference type="PROSITE" id="PS50023">
    <property type="entry name" value="LIM_DOMAIN_2"/>
    <property type="match status" value="1"/>
</dbReference>
<dbReference type="Proteomes" id="UP000694391">
    <property type="component" value="Unplaced"/>
</dbReference>
<dbReference type="SUPFAM" id="SSF57716">
    <property type="entry name" value="Glucocorticoid receptor-like (DNA-binding domain)"/>
    <property type="match status" value="1"/>
</dbReference>
<evidence type="ECO:0000256" key="1">
    <source>
        <dbReference type="ARBA" id="ARBA00022723"/>
    </source>
</evidence>
<dbReference type="AlphaFoldDB" id="A0A8C0QUM5"/>
<evidence type="ECO:0000256" key="2">
    <source>
        <dbReference type="ARBA" id="ARBA00022833"/>
    </source>
</evidence>
<dbReference type="Ensembl" id="ENSCAFT00020005084.1">
    <property type="protein sequence ID" value="ENSCAFP00020004395.1"/>
    <property type="gene ID" value="ENSCAFG00020003620.1"/>
</dbReference>
<dbReference type="InterPro" id="IPR001781">
    <property type="entry name" value="Znf_LIM"/>
</dbReference>
<keyword evidence="7" id="KW-1185">Reference proteome</keyword>
<reference evidence="6" key="2">
    <citation type="submission" date="2025-09" db="UniProtKB">
        <authorList>
            <consortium name="Ensembl"/>
        </authorList>
    </citation>
    <scope>IDENTIFICATION</scope>
</reference>
<evidence type="ECO:0000259" key="5">
    <source>
        <dbReference type="PROSITE" id="PS50023"/>
    </source>
</evidence>
<dbReference type="GO" id="GO:0010468">
    <property type="term" value="P:regulation of gene expression"/>
    <property type="evidence" value="ECO:0007669"/>
    <property type="project" value="TreeGrafter"/>
</dbReference>
<dbReference type="PANTHER" id="PTHR46074">
    <property type="entry name" value="CYSTEINE-RICH PROTEIN CRIP FAMILY MEMBER"/>
    <property type="match status" value="1"/>
</dbReference>